<dbReference type="Pfam" id="PF13365">
    <property type="entry name" value="Trypsin_2"/>
    <property type="match status" value="1"/>
</dbReference>
<keyword evidence="4" id="KW-1185">Reference proteome</keyword>
<accession>A0A517MCV1</accession>
<feature type="compositionally biased region" description="Low complexity" evidence="1">
    <location>
        <begin position="374"/>
        <end position="384"/>
    </location>
</feature>
<evidence type="ECO:0000313" key="3">
    <source>
        <dbReference type="EMBL" id="QDS92718.1"/>
    </source>
</evidence>
<organism evidence="3 4">
    <name type="scientific">Roseimaritima multifibrata</name>
    <dbReference type="NCBI Taxonomy" id="1930274"/>
    <lineage>
        <taxon>Bacteria</taxon>
        <taxon>Pseudomonadati</taxon>
        <taxon>Planctomycetota</taxon>
        <taxon>Planctomycetia</taxon>
        <taxon>Pirellulales</taxon>
        <taxon>Pirellulaceae</taxon>
        <taxon>Roseimaritima</taxon>
    </lineage>
</organism>
<evidence type="ECO:0000256" key="1">
    <source>
        <dbReference type="SAM" id="MobiDB-lite"/>
    </source>
</evidence>
<feature type="region of interest" description="Disordered" evidence="1">
    <location>
        <begin position="99"/>
        <end position="136"/>
    </location>
</feature>
<dbReference type="EMBL" id="CP036262">
    <property type="protein sequence ID" value="QDS92718.1"/>
    <property type="molecule type" value="Genomic_DNA"/>
</dbReference>
<evidence type="ECO:0000313" key="4">
    <source>
        <dbReference type="Proteomes" id="UP000320672"/>
    </source>
</evidence>
<dbReference type="InterPro" id="IPR009003">
    <property type="entry name" value="Peptidase_S1_PA"/>
</dbReference>
<dbReference type="KEGG" id="rml:FF011L_14670"/>
<dbReference type="PANTHER" id="PTHR43019:SF23">
    <property type="entry name" value="PROTEASE DO-LIKE 5, CHLOROPLASTIC"/>
    <property type="match status" value="1"/>
</dbReference>
<dbReference type="PROSITE" id="PS51352">
    <property type="entry name" value="THIOREDOXIN_2"/>
    <property type="match status" value="1"/>
</dbReference>
<protein>
    <submittedName>
        <fullName evidence="3">Thioredoxin-1</fullName>
    </submittedName>
</protein>
<feature type="compositionally biased region" description="Polar residues" evidence="1">
    <location>
        <begin position="102"/>
        <end position="112"/>
    </location>
</feature>
<dbReference type="PANTHER" id="PTHR43019">
    <property type="entry name" value="SERINE ENDOPROTEASE DEGS"/>
    <property type="match status" value="1"/>
</dbReference>
<dbReference type="InterPro" id="IPR013766">
    <property type="entry name" value="Thioredoxin_domain"/>
</dbReference>
<reference evidence="3 4" key="1">
    <citation type="submission" date="2019-02" db="EMBL/GenBank/DDBJ databases">
        <title>Deep-cultivation of Planctomycetes and their phenomic and genomic characterization uncovers novel biology.</title>
        <authorList>
            <person name="Wiegand S."/>
            <person name="Jogler M."/>
            <person name="Boedeker C."/>
            <person name="Pinto D."/>
            <person name="Vollmers J."/>
            <person name="Rivas-Marin E."/>
            <person name="Kohn T."/>
            <person name="Peeters S.H."/>
            <person name="Heuer A."/>
            <person name="Rast P."/>
            <person name="Oberbeckmann S."/>
            <person name="Bunk B."/>
            <person name="Jeske O."/>
            <person name="Meyerdierks A."/>
            <person name="Storesund J.E."/>
            <person name="Kallscheuer N."/>
            <person name="Luecker S."/>
            <person name="Lage O.M."/>
            <person name="Pohl T."/>
            <person name="Merkel B.J."/>
            <person name="Hornburger P."/>
            <person name="Mueller R.-W."/>
            <person name="Bruemmer F."/>
            <person name="Labrenz M."/>
            <person name="Spormann A.M."/>
            <person name="Op den Camp H."/>
            <person name="Overmann J."/>
            <person name="Amann R."/>
            <person name="Jetten M.S.M."/>
            <person name="Mascher T."/>
            <person name="Medema M.H."/>
            <person name="Devos D.P."/>
            <person name="Kaster A.-K."/>
            <person name="Ovreas L."/>
            <person name="Rohde M."/>
            <person name="Galperin M.Y."/>
            <person name="Jogler C."/>
        </authorList>
    </citation>
    <scope>NUCLEOTIDE SEQUENCE [LARGE SCALE GENOMIC DNA]</scope>
    <source>
        <strain evidence="3 4">FF011L</strain>
    </source>
</reference>
<dbReference type="SUPFAM" id="SSF52833">
    <property type="entry name" value="Thioredoxin-like"/>
    <property type="match status" value="1"/>
</dbReference>
<dbReference type="Proteomes" id="UP000320672">
    <property type="component" value="Chromosome"/>
</dbReference>
<dbReference type="CDD" id="cd02947">
    <property type="entry name" value="TRX_family"/>
    <property type="match status" value="1"/>
</dbReference>
<proteinExistence type="predicted"/>
<dbReference type="InterPro" id="IPR036249">
    <property type="entry name" value="Thioredoxin-like_sf"/>
</dbReference>
<feature type="region of interest" description="Disordered" evidence="1">
    <location>
        <begin position="357"/>
        <end position="384"/>
    </location>
</feature>
<sequence length="422" mass="44996">MVQATLLLMLSAVTAPPSDAILIEFSSPQCVHCETMQPVIAELQKQGVPVRRVDVNRERELAIRYKIQSTPTFVIVSGGSEKTRLVGAQPLQELQRALHSHASPQLTPTRSVQPPAPPVPETRLASATGGSEAMPSMSLTDAVQRAEAATVRLRVHDEQGFGVGTGTIIDQHGEDALVLTCGHLFRDSGGKGKVEAEIFYAGQIKTVPGRVLSYDAGDRDIALVVIQPGVPIEPIQVLPKNETVRNGQSVFSFGCDRGADPSRRDTRVTGVDKYNQNKGASNIEIAGAPIDGRSGGGLFDEQGRLIAVCNAADHEGDVGIYTGPRSVYWQLDQVNLSQLYQQSAPSGNRLAELNRAGPGKLASLGPSDPSPMDAGNTAPVGAPTGTAADQQMIVIYNDGGQKRMITLDDPPAELRQLLNQHR</sequence>
<dbReference type="AlphaFoldDB" id="A0A517MCV1"/>
<gene>
    <name evidence="3" type="primary">trxA</name>
    <name evidence="3" type="ORF">FF011L_14670</name>
</gene>
<evidence type="ECO:0000259" key="2">
    <source>
        <dbReference type="PROSITE" id="PS51352"/>
    </source>
</evidence>
<dbReference type="Gene3D" id="2.40.10.120">
    <property type="match status" value="1"/>
</dbReference>
<dbReference type="Pfam" id="PF00085">
    <property type="entry name" value="Thioredoxin"/>
    <property type="match status" value="1"/>
</dbReference>
<dbReference type="RefSeq" id="WP_246109784.1">
    <property type="nucleotide sequence ID" value="NZ_CP036262.1"/>
</dbReference>
<feature type="domain" description="Thioredoxin" evidence="2">
    <location>
        <begin position="1"/>
        <end position="103"/>
    </location>
</feature>
<dbReference type="SUPFAM" id="SSF50494">
    <property type="entry name" value="Trypsin-like serine proteases"/>
    <property type="match status" value="1"/>
</dbReference>
<dbReference type="Gene3D" id="3.40.30.10">
    <property type="entry name" value="Glutaredoxin"/>
    <property type="match status" value="1"/>
</dbReference>
<name>A0A517MCV1_9BACT</name>